<name>A0A178V7Y2_ARATH</name>
<reference evidence="6" key="1">
    <citation type="journal article" date="2016" name="Proc. Natl. Acad. Sci. U.S.A.">
        <title>Chromosome-level assembly of Arabidopsis thaliana Ler reveals the extent of translocation and inversion polymorphisms.</title>
        <authorList>
            <person name="Zapata L."/>
            <person name="Ding J."/>
            <person name="Willing E.M."/>
            <person name="Hartwig B."/>
            <person name="Bezdan D."/>
            <person name="Jiao W.B."/>
            <person name="Patel V."/>
            <person name="Velikkakam James G."/>
            <person name="Koornneef M."/>
            <person name="Ossowski S."/>
            <person name="Schneeberger K."/>
        </authorList>
    </citation>
    <scope>NUCLEOTIDE SEQUENCE [LARGE SCALE GENOMIC DNA]</scope>
    <source>
        <strain evidence="6">cv. Landsberg erecta</strain>
    </source>
</reference>
<organism evidence="4 6">
    <name type="scientific">Arabidopsis thaliana</name>
    <name type="common">Mouse-ear cress</name>
    <dbReference type="NCBI Taxonomy" id="3702"/>
    <lineage>
        <taxon>Eukaryota</taxon>
        <taxon>Viridiplantae</taxon>
        <taxon>Streptophyta</taxon>
        <taxon>Embryophyta</taxon>
        <taxon>Tracheophyta</taxon>
        <taxon>Spermatophyta</taxon>
        <taxon>Magnoliopsida</taxon>
        <taxon>eudicotyledons</taxon>
        <taxon>Gunneridae</taxon>
        <taxon>Pentapetalae</taxon>
        <taxon>rosids</taxon>
        <taxon>malvids</taxon>
        <taxon>Brassicales</taxon>
        <taxon>Brassicaceae</taxon>
        <taxon>Camelineae</taxon>
        <taxon>Arabidopsis</taxon>
    </lineage>
</organism>
<dbReference type="EMBL" id="LUHQ01000003">
    <property type="protein sequence ID" value="OAP02349.1"/>
    <property type="molecule type" value="Genomic_DNA"/>
</dbReference>
<dbReference type="AlphaFoldDB" id="A0A178V7Y2"/>
<dbReference type="SMR" id="A0A178V7Y2"/>
<dbReference type="PANTHER" id="PTHR12774:SF7">
    <property type="entry name" value="PEROXISOME BIOGENESIS PROTEIN 19-1"/>
    <property type="match status" value="1"/>
</dbReference>
<dbReference type="Pfam" id="PF04614">
    <property type="entry name" value="Pex19"/>
    <property type="match status" value="1"/>
</dbReference>
<evidence type="ECO:0000313" key="2">
    <source>
        <dbReference type="EMBL" id="CAA0381210.1"/>
    </source>
</evidence>
<feature type="region of interest" description="Disordered" evidence="1">
    <location>
        <begin position="22"/>
        <end position="108"/>
    </location>
</feature>
<gene>
    <name evidence="4" type="ordered locus">AXX17_At3g02850</name>
    <name evidence="5" type="ORF">AN1_LOCUS11626</name>
    <name evidence="3" type="ORF">AT9943_LOCUS9997</name>
    <name evidence="2" type="ORF">C24_LOCUS11464</name>
</gene>
<evidence type="ECO:0000313" key="8">
    <source>
        <dbReference type="Proteomes" id="UP000434276"/>
    </source>
</evidence>
<reference evidence="3 9" key="4">
    <citation type="submission" date="2020-09" db="EMBL/GenBank/DDBJ databases">
        <authorList>
            <person name="Ashkenazy H."/>
        </authorList>
    </citation>
    <scope>NUCLEOTIDE SEQUENCE [LARGE SCALE GENOMIC DNA]</scope>
    <source>
        <strain evidence="9">cv. Cdm-0</strain>
    </source>
</reference>
<evidence type="ECO:0000313" key="9">
    <source>
        <dbReference type="Proteomes" id="UP000516314"/>
    </source>
</evidence>
<dbReference type="KEGG" id="ath:AT3G03490"/>
<dbReference type="InterPro" id="IPR006708">
    <property type="entry name" value="Pex19"/>
</dbReference>
<dbReference type="Gene3D" id="1.20.120.900">
    <property type="entry name" value="Pex19, mPTS binding domain"/>
    <property type="match status" value="1"/>
</dbReference>
<evidence type="ECO:0000313" key="3">
    <source>
        <dbReference type="EMBL" id="CAD5321958.1"/>
    </source>
</evidence>
<dbReference type="Proteomes" id="UP000078284">
    <property type="component" value="Chromosome 3"/>
</dbReference>
<accession>A0A178V7Y2</accession>
<feature type="compositionally biased region" description="Basic and acidic residues" evidence="1">
    <location>
        <begin position="73"/>
        <end position="95"/>
    </location>
</feature>
<dbReference type="EMBL" id="CACRSJ010000106">
    <property type="protein sequence ID" value="VYS56172.1"/>
    <property type="molecule type" value="Genomic_DNA"/>
</dbReference>
<sequence>MANSHTDDLDELLDSALDDFKDLNLSHQRNQREAQEEEEKKRKEETVLLPSGVQGLGMGLPDMRSKKRGKQKVSKEDHVAEALDKLREQTRETVKGLESISSKQLPASDDDGMVEDFLKQFEDLAGSKDLESIVETMMQQLLSKDILHEPMKELGARYPKWLKENEASLSKEDYKRYSQQYKLIEELNAVYENEPNNSSKIMEIMQKMQECGQPPSDIVKEIDPGFDFASLGQISPEMLESSPNCCIM</sequence>
<reference evidence="4" key="2">
    <citation type="submission" date="2016-03" db="EMBL/GenBank/DDBJ databases">
        <title>Full-length assembly of Arabidopsis thaliana Ler reveals the complement of translocations and inversions.</title>
        <authorList>
            <person name="Zapata L."/>
            <person name="Schneeberger K."/>
            <person name="Ossowski S."/>
        </authorList>
    </citation>
    <scope>NUCLEOTIDE SEQUENCE [LARGE SCALE GENOMIC DNA]</scope>
    <source>
        <tissue evidence="4">Leaf</tissue>
    </source>
</reference>
<proteinExistence type="predicted"/>
<evidence type="ECO:0000313" key="7">
    <source>
        <dbReference type="Proteomes" id="UP000426265"/>
    </source>
</evidence>
<dbReference type="ExpressionAtlas" id="A0A178V7Y2">
    <property type="expression patterns" value="baseline and differential"/>
</dbReference>
<feature type="compositionally biased region" description="Basic and acidic residues" evidence="1">
    <location>
        <begin position="22"/>
        <end position="46"/>
    </location>
</feature>
<dbReference type="EMBL" id="CACSHJ010000089">
    <property type="protein sequence ID" value="CAA0381210.1"/>
    <property type="molecule type" value="Genomic_DNA"/>
</dbReference>
<protein>
    <submittedName>
        <fullName evidence="3">(thale cress) hypothetical protein</fullName>
    </submittedName>
    <submittedName>
        <fullName evidence="4">PEX19-1</fullName>
    </submittedName>
</protein>
<dbReference type="EMBL" id="LR881468">
    <property type="protein sequence ID" value="CAD5321958.1"/>
    <property type="molecule type" value="Genomic_DNA"/>
</dbReference>
<dbReference type="PANTHER" id="PTHR12774">
    <property type="entry name" value="PEROXISOMAL BIOGENESIS FACTOR 19"/>
    <property type="match status" value="1"/>
</dbReference>
<evidence type="ECO:0000313" key="5">
    <source>
        <dbReference type="EMBL" id="VYS56172.1"/>
    </source>
</evidence>
<dbReference type="OMA" id="PMSTDAH"/>
<dbReference type="Proteomes" id="UP000426265">
    <property type="component" value="Unassembled WGS sequence"/>
</dbReference>
<dbReference type="Proteomes" id="UP000434276">
    <property type="component" value="Unassembled WGS sequence"/>
</dbReference>
<dbReference type="InterPro" id="IPR038322">
    <property type="entry name" value="Pex19_C_sf"/>
</dbReference>
<dbReference type="GO" id="GO:0005777">
    <property type="term" value="C:peroxisome"/>
    <property type="evidence" value="ECO:0007669"/>
    <property type="project" value="InterPro"/>
</dbReference>
<reference evidence="2 8" key="3">
    <citation type="submission" date="2019-12" db="EMBL/GenBank/DDBJ databases">
        <authorList>
            <person name="Jiao W.-B."/>
            <person name="Schneeberger K."/>
        </authorList>
    </citation>
    <scope>NUCLEOTIDE SEQUENCE [LARGE SCALE GENOMIC DNA]</scope>
    <source>
        <strain evidence="7">cv. An-1</strain>
        <strain evidence="8">cv. C24</strain>
    </source>
</reference>
<evidence type="ECO:0000313" key="4">
    <source>
        <dbReference type="EMBL" id="OAP02349.1"/>
    </source>
</evidence>
<evidence type="ECO:0000256" key="1">
    <source>
        <dbReference type="SAM" id="MobiDB-lite"/>
    </source>
</evidence>
<dbReference type="OrthoDB" id="21292at2759"/>
<accession>A0A5S9X8R8</accession>
<evidence type="ECO:0000313" key="6">
    <source>
        <dbReference type="Proteomes" id="UP000078284"/>
    </source>
</evidence>
<dbReference type="Proteomes" id="UP000516314">
    <property type="component" value="Chromosome 3"/>
</dbReference>